<proteinExistence type="predicted"/>
<protein>
    <submittedName>
        <fullName evidence="1">Uncharacterized protein</fullName>
    </submittedName>
</protein>
<organism evidence="1">
    <name type="scientific">Anguilla anguilla</name>
    <name type="common">European freshwater eel</name>
    <name type="synonym">Muraena anguilla</name>
    <dbReference type="NCBI Taxonomy" id="7936"/>
    <lineage>
        <taxon>Eukaryota</taxon>
        <taxon>Metazoa</taxon>
        <taxon>Chordata</taxon>
        <taxon>Craniata</taxon>
        <taxon>Vertebrata</taxon>
        <taxon>Euteleostomi</taxon>
        <taxon>Actinopterygii</taxon>
        <taxon>Neopterygii</taxon>
        <taxon>Teleostei</taxon>
        <taxon>Anguilliformes</taxon>
        <taxon>Anguillidae</taxon>
        <taxon>Anguilla</taxon>
    </lineage>
</organism>
<reference evidence="1" key="2">
    <citation type="journal article" date="2015" name="Fish Shellfish Immunol.">
        <title>Early steps in the European eel (Anguilla anguilla)-Vibrio vulnificus interaction in the gills: Role of the RtxA13 toxin.</title>
        <authorList>
            <person name="Callol A."/>
            <person name="Pajuelo D."/>
            <person name="Ebbesson L."/>
            <person name="Teles M."/>
            <person name="MacKenzie S."/>
            <person name="Amaro C."/>
        </authorList>
    </citation>
    <scope>NUCLEOTIDE SEQUENCE</scope>
</reference>
<dbReference type="EMBL" id="GBXM01037470">
    <property type="protein sequence ID" value="JAH71107.1"/>
    <property type="molecule type" value="Transcribed_RNA"/>
</dbReference>
<name>A0A0E9UZ75_ANGAN</name>
<accession>A0A0E9UZ75</accession>
<evidence type="ECO:0000313" key="1">
    <source>
        <dbReference type="EMBL" id="JAH71107.1"/>
    </source>
</evidence>
<sequence length="29" mass="3294">MHLPKVHRVDLIVTSAAKELNRHTVTTII</sequence>
<dbReference type="AlphaFoldDB" id="A0A0E9UZ75"/>
<reference evidence="1" key="1">
    <citation type="submission" date="2014-11" db="EMBL/GenBank/DDBJ databases">
        <authorList>
            <person name="Amaro Gonzalez C."/>
        </authorList>
    </citation>
    <scope>NUCLEOTIDE SEQUENCE</scope>
</reference>